<comment type="caution">
    <text evidence="1">The sequence shown here is derived from an EMBL/GenBank/DDBJ whole genome shotgun (WGS) entry which is preliminary data.</text>
</comment>
<reference evidence="2" key="1">
    <citation type="journal article" date="2019" name="Int. J. Syst. Evol. Microbiol.">
        <title>The Global Catalogue of Microorganisms (GCM) 10K type strain sequencing project: providing services to taxonomists for standard genome sequencing and annotation.</title>
        <authorList>
            <consortium name="The Broad Institute Genomics Platform"/>
            <consortium name="The Broad Institute Genome Sequencing Center for Infectious Disease"/>
            <person name="Wu L."/>
            <person name="Ma J."/>
        </authorList>
    </citation>
    <scope>NUCLEOTIDE SEQUENCE [LARGE SCALE GENOMIC DNA]</scope>
    <source>
        <strain evidence="2">CCUG 2113</strain>
    </source>
</reference>
<dbReference type="RefSeq" id="WP_255354182.1">
    <property type="nucleotide sequence ID" value="NZ_JBHSAJ010000055.1"/>
</dbReference>
<sequence>MQVKLLRILQEDTFDAALPWHHGGHGEGAQFSWSLGAALRQG</sequence>
<proteinExistence type="predicted"/>
<dbReference type="EMBL" id="JBHSAJ010000055">
    <property type="protein sequence ID" value="MFC3936584.1"/>
    <property type="molecule type" value="Genomic_DNA"/>
</dbReference>
<dbReference type="Proteomes" id="UP001595693">
    <property type="component" value="Unassembled WGS sequence"/>
</dbReference>
<evidence type="ECO:0000313" key="2">
    <source>
        <dbReference type="Proteomes" id="UP001595693"/>
    </source>
</evidence>
<evidence type="ECO:0000313" key="1">
    <source>
        <dbReference type="EMBL" id="MFC3936584.1"/>
    </source>
</evidence>
<organism evidence="1 2">
    <name type="scientific">Acidovorax facilis</name>
    <dbReference type="NCBI Taxonomy" id="12917"/>
    <lineage>
        <taxon>Bacteria</taxon>
        <taxon>Pseudomonadati</taxon>
        <taxon>Pseudomonadota</taxon>
        <taxon>Betaproteobacteria</taxon>
        <taxon>Burkholderiales</taxon>
        <taxon>Comamonadaceae</taxon>
        <taxon>Acidovorax</taxon>
    </lineage>
</organism>
<gene>
    <name evidence="1" type="ORF">ACFOW3_18350</name>
</gene>
<accession>A0ABV8DDQ2</accession>
<keyword evidence="2" id="KW-1185">Reference proteome</keyword>
<name>A0ABV8DDQ2_9BURK</name>
<protein>
    <submittedName>
        <fullName evidence="1">Uncharacterized protein</fullName>
    </submittedName>
</protein>